<reference evidence="4" key="1">
    <citation type="submission" date="2020-02" db="EMBL/GenBank/DDBJ databases">
        <authorList>
            <person name="Meier V. D."/>
        </authorList>
    </citation>
    <scope>NUCLEOTIDE SEQUENCE</scope>
    <source>
        <strain evidence="4">AVDCRST_MAG42</strain>
    </source>
</reference>
<evidence type="ECO:0000256" key="1">
    <source>
        <dbReference type="PROSITE-ProRule" id="PRU00278"/>
    </source>
</evidence>
<feature type="signal peptide" evidence="2">
    <location>
        <begin position="1"/>
        <end position="23"/>
    </location>
</feature>
<gene>
    <name evidence="4" type="ORF">AVDCRST_MAG42-2756</name>
</gene>
<feature type="chain" id="PRO_5026884983" evidence="2">
    <location>
        <begin position="24"/>
        <end position="334"/>
    </location>
</feature>
<dbReference type="Gene3D" id="3.10.50.40">
    <property type="match status" value="1"/>
</dbReference>
<evidence type="ECO:0000256" key="2">
    <source>
        <dbReference type="SAM" id="SignalP"/>
    </source>
</evidence>
<feature type="domain" description="PpiC" evidence="3">
    <location>
        <begin position="190"/>
        <end position="289"/>
    </location>
</feature>
<sequence>MIRPLFAAGVATVALLSSPLCRAALAQAREPAQDRGPEVIDGIAAVVNGEVITHSQVRGVVGPRERMLRSQLRGEELAKQVKEAREAALKDLIDRQLIVQAFREEKLSLPDHFVEQRMNDIIRENFGGDRATFVKTLQAQNYSLGEFKKMELEKIIVAAMRGKNVKPVVATSPVKVDEYYRKHREEFTSKEEVKLRMIMIPSRASQGNAAAQKALAEEILGKLAGGADFERMAQMYSEDSTRDVGGDWGWIERKTLAGPLEKVAFSLRTGKISSLVELGGNFYILRVDERRGGVTKPIAEVRADIEKKLQQEEAQRLQDNWLATLRQKAHIRTF</sequence>
<dbReference type="InterPro" id="IPR050245">
    <property type="entry name" value="PrsA_foldase"/>
</dbReference>
<dbReference type="GO" id="GO:0003755">
    <property type="term" value="F:peptidyl-prolyl cis-trans isomerase activity"/>
    <property type="evidence" value="ECO:0007669"/>
    <property type="project" value="UniProtKB-KW"/>
</dbReference>
<dbReference type="PANTHER" id="PTHR47245">
    <property type="entry name" value="PEPTIDYLPROLYL ISOMERASE"/>
    <property type="match status" value="1"/>
</dbReference>
<dbReference type="EMBL" id="CADCTA010000086">
    <property type="protein sequence ID" value="CAA9255523.1"/>
    <property type="molecule type" value="Genomic_DNA"/>
</dbReference>
<dbReference type="Pfam" id="PF13616">
    <property type="entry name" value="Rotamase_3"/>
    <property type="match status" value="1"/>
</dbReference>
<dbReference type="InterPro" id="IPR046357">
    <property type="entry name" value="PPIase_dom_sf"/>
</dbReference>
<dbReference type="EC" id="5.2.1.8" evidence="4"/>
<proteinExistence type="predicted"/>
<protein>
    <submittedName>
        <fullName evidence="4">Survival protein SurA (Peptidyl-prolyl cis-trans isomerase SurA)</fullName>
        <ecNumber evidence="4">5.2.1.8</ecNumber>
    </submittedName>
</protein>
<dbReference type="AlphaFoldDB" id="A0A6J4IKQ2"/>
<dbReference type="InterPro" id="IPR000297">
    <property type="entry name" value="PPIase_PpiC"/>
</dbReference>
<name>A0A6J4IKQ2_9BACT</name>
<organism evidence="4">
    <name type="scientific">uncultured Chthoniobacterales bacterium</name>
    <dbReference type="NCBI Taxonomy" id="1836801"/>
    <lineage>
        <taxon>Bacteria</taxon>
        <taxon>Pseudomonadati</taxon>
        <taxon>Verrucomicrobiota</taxon>
        <taxon>Spartobacteria</taxon>
        <taxon>Chthoniobacterales</taxon>
        <taxon>environmental samples</taxon>
    </lineage>
</organism>
<keyword evidence="2" id="KW-0732">Signal</keyword>
<dbReference type="InterPro" id="IPR027304">
    <property type="entry name" value="Trigger_fact/SurA_dom_sf"/>
</dbReference>
<dbReference type="SUPFAM" id="SSF109998">
    <property type="entry name" value="Triger factor/SurA peptide-binding domain-like"/>
    <property type="match status" value="1"/>
</dbReference>
<evidence type="ECO:0000313" key="4">
    <source>
        <dbReference type="EMBL" id="CAA9255523.1"/>
    </source>
</evidence>
<dbReference type="PROSITE" id="PS50198">
    <property type="entry name" value="PPIC_PPIASE_2"/>
    <property type="match status" value="1"/>
</dbReference>
<evidence type="ECO:0000259" key="3">
    <source>
        <dbReference type="PROSITE" id="PS50198"/>
    </source>
</evidence>
<keyword evidence="1" id="KW-0697">Rotamase</keyword>
<dbReference type="Pfam" id="PF13624">
    <property type="entry name" value="SurA_N_3"/>
    <property type="match status" value="1"/>
</dbReference>
<dbReference type="SUPFAM" id="SSF54534">
    <property type="entry name" value="FKBP-like"/>
    <property type="match status" value="1"/>
</dbReference>
<accession>A0A6J4IKQ2</accession>
<dbReference type="Gene3D" id="1.10.4030.10">
    <property type="entry name" value="Porin chaperone SurA, peptide-binding domain"/>
    <property type="match status" value="1"/>
</dbReference>
<keyword evidence="1 4" id="KW-0413">Isomerase</keyword>
<dbReference type="PANTHER" id="PTHR47245:SF2">
    <property type="entry name" value="PEPTIDYL-PROLYL CIS-TRANS ISOMERASE HP_0175-RELATED"/>
    <property type="match status" value="1"/>
</dbReference>